<feature type="region of interest" description="Disordered" evidence="2">
    <location>
        <begin position="116"/>
        <end position="143"/>
    </location>
</feature>
<evidence type="ECO:0000256" key="1">
    <source>
        <dbReference type="ARBA" id="ARBA00009143"/>
    </source>
</evidence>
<keyword evidence="4" id="KW-1185">Reference proteome</keyword>
<dbReference type="EMBL" id="MU853769">
    <property type="protein sequence ID" value="KAK3943012.1"/>
    <property type="molecule type" value="Genomic_DNA"/>
</dbReference>
<feature type="region of interest" description="Disordered" evidence="2">
    <location>
        <begin position="166"/>
        <end position="290"/>
    </location>
</feature>
<accession>A0AAN6NC30</accession>
<dbReference type="Proteomes" id="UP001303473">
    <property type="component" value="Unassembled WGS sequence"/>
</dbReference>
<comment type="similarity">
    <text evidence="1">Belongs to the SAP18 family.</text>
</comment>
<dbReference type="Gene3D" id="3.10.20.550">
    <property type="entry name" value="ASAP complex, SAP18 subunit"/>
    <property type="match status" value="1"/>
</dbReference>
<evidence type="ECO:0000256" key="2">
    <source>
        <dbReference type="SAM" id="MobiDB-lite"/>
    </source>
</evidence>
<dbReference type="InterPro" id="IPR010516">
    <property type="entry name" value="SAP18"/>
</dbReference>
<comment type="caution">
    <text evidence="3">The sequence shown here is derived from an EMBL/GenBank/DDBJ whole genome shotgun (WGS) entry which is preliminary data.</text>
</comment>
<evidence type="ECO:0000313" key="4">
    <source>
        <dbReference type="Proteomes" id="UP001303473"/>
    </source>
</evidence>
<feature type="compositionally biased region" description="Basic and acidic residues" evidence="2">
    <location>
        <begin position="244"/>
        <end position="260"/>
    </location>
</feature>
<name>A0AAN6NC30_9PEZI</name>
<evidence type="ECO:0000313" key="3">
    <source>
        <dbReference type="EMBL" id="KAK3943012.1"/>
    </source>
</evidence>
<reference evidence="4" key="1">
    <citation type="journal article" date="2023" name="Mol. Phylogenet. Evol.">
        <title>Genome-scale phylogeny and comparative genomics of the fungal order Sordariales.</title>
        <authorList>
            <person name="Hensen N."/>
            <person name="Bonometti L."/>
            <person name="Westerberg I."/>
            <person name="Brannstrom I.O."/>
            <person name="Guillou S."/>
            <person name="Cros-Aarteil S."/>
            <person name="Calhoun S."/>
            <person name="Haridas S."/>
            <person name="Kuo A."/>
            <person name="Mondo S."/>
            <person name="Pangilinan J."/>
            <person name="Riley R."/>
            <person name="LaButti K."/>
            <person name="Andreopoulos B."/>
            <person name="Lipzen A."/>
            <person name="Chen C."/>
            <person name="Yan M."/>
            <person name="Daum C."/>
            <person name="Ng V."/>
            <person name="Clum A."/>
            <person name="Steindorff A."/>
            <person name="Ohm R.A."/>
            <person name="Martin F."/>
            <person name="Silar P."/>
            <person name="Natvig D.O."/>
            <person name="Lalanne C."/>
            <person name="Gautier V."/>
            <person name="Ament-Velasquez S.L."/>
            <person name="Kruys A."/>
            <person name="Hutchinson M.I."/>
            <person name="Powell A.J."/>
            <person name="Barry K."/>
            <person name="Miller A.N."/>
            <person name="Grigoriev I.V."/>
            <person name="Debuchy R."/>
            <person name="Gladieux P."/>
            <person name="Hiltunen Thoren M."/>
            <person name="Johannesson H."/>
        </authorList>
    </citation>
    <scope>NUCLEOTIDE SEQUENCE [LARGE SCALE GENOMIC DNA]</scope>
    <source>
        <strain evidence="4">CBS 340.73</strain>
    </source>
</reference>
<dbReference type="GO" id="GO:0005634">
    <property type="term" value="C:nucleus"/>
    <property type="evidence" value="ECO:0007669"/>
    <property type="project" value="TreeGrafter"/>
</dbReference>
<dbReference type="AlphaFoldDB" id="A0AAN6NC30"/>
<proteinExistence type="inferred from homology"/>
<feature type="compositionally biased region" description="Gly residues" evidence="2">
    <location>
        <begin position="130"/>
        <end position="141"/>
    </location>
</feature>
<organism evidence="3 4">
    <name type="scientific">Diplogelasinospora grovesii</name>
    <dbReference type="NCBI Taxonomy" id="303347"/>
    <lineage>
        <taxon>Eukaryota</taxon>
        <taxon>Fungi</taxon>
        <taxon>Dikarya</taxon>
        <taxon>Ascomycota</taxon>
        <taxon>Pezizomycotina</taxon>
        <taxon>Sordariomycetes</taxon>
        <taxon>Sordariomycetidae</taxon>
        <taxon>Sordariales</taxon>
        <taxon>Diplogelasinosporaceae</taxon>
        <taxon>Diplogelasinospora</taxon>
    </lineage>
</organism>
<dbReference type="PANTHER" id="PTHR13082">
    <property type="entry name" value="SAP18"/>
    <property type="match status" value="1"/>
</dbReference>
<sequence length="290" mass="31020">MASADRDETTPFLLKLFYRTGAFHRPDEFKPPSLPPYIPVYTWKKCSLSELSRHLAAAANSTHPPLLPDPAIGTRLVFRLIFADTRSAGGGSSNVPRYVAKDLGSVVIGDGGPGIVEPNTDEEPPEVGVKVGGGGGGGGTDDGAKTLSDAKFVIGDYISCAILPPSELTGDVQPASSARMGRGTGAGIAVAPPSPPPVFSRRGNRDRDRSRSRDRGRFDDRGRARGFGSGRGRDNYRQDPYPRGGRDDRGGKYGDRDRPGRGSVPQGEWRRGERLPDPPMRSGGGGRWPR</sequence>
<protein>
    <submittedName>
        <fullName evidence="3">Sin3 associated polypeptide p18-domain-containing protein</fullName>
    </submittedName>
</protein>
<dbReference type="InterPro" id="IPR042534">
    <property type="entry name" value="SAP18_sf"/>
</dbReference>
<dbReference type="PANTHER" id="PTHR13082:SF0">
    <property type="entry name" value="HISTONE DEACETYLASE COMPLEX SUBUNIT SAP18"/>
    <property type="match status" value="1"/>
</dbReference>
<feature type="compositionally biased region" description="Basic and acidic residues" evidence="2">
    <location>
        <begin position="203"/>
        <end position="223"/>
    </location>
</feature>
<dbReference type="Pfam" id="PF06487">
    <property type="entry name" value="SAP18"/>
    <property type="match status" value="1"/>
</dbReference>
<gene>
    <name evidence="3" type="ORF">QBC46DRAFT_54072</name>
</gene>